<evidence type="ECO:0000313" key="8">
    <source>
        <dbReference type="EMBL" id="OLR94331.1"/>
    </source>
</evidence>
<accession>A0A1Q9LQR2</accession>
<gene>
    <name evidence="8" type="ORF">BJP25_11215</name>
</gene>
<dbReference type="GO" id="GO:0043190">
    <property type="term" value="C:ATP-binding cassette (ABC) transporter complex"/>
    <property type="evidence" value="ECO:0007669"/>
    <property type="project" value="InterPro"/>
</dbReference>
<dbReference type="InterPro" id="IPR051784">
    <property type="entry name" value="Nod_factor_ABC_transporter"/>
</dbReference>
<feature type="transmembrane region" description="Helical" evidence="6">
    <location>
        <begin position="210"/>
        <end position="228"/>
    </location>
</feature>
<feature type="transmembrane region" description="Helical" evidence="6">
    <location>
        <begin position="157"/>
        <end position="174"/>
    </location>
</feature>
<comment type="subcellular location">
    <subcellularLocation>
        <location evidence="1">Membrane</location>
        <topology evidence="1">Multi-pass membrane protein</topology>
    </subcellularLocation>
</comment>
<dbReference type="InterPro" id="IPR013525">
    <property type="entry name" value="ABC2_TM"/>
</dbReference>
<keyword evidence="3 6" id="KW-1133">Transmembrane helix</keyword>
<feature type="transmembrane region" description="Helical" evidence="6">
    <location>
        <begin position="91"/>
        <end position="113"/>
    </location>
</feature>
<dbReference type="STRING" id="1193682.BJP25_11215"/>
<keyword evidence="5" id="KW-0046">Antibiotic resistance</keyword>
<keyword evidence="9" id="KW-1185">Reference proteome</keyword>
<keyword evidence="2 6" id="KW-0812">Transmembrane</keyword>
<evidence type="ECO:0000256" key="3">
    <source>
        <dbReference type="ARBA" id="ARBA00022989"/>
    </source>
</evidence>
<proteinExistence type="predicted"/>
<feature type="transmembrane region" description="Helical" evidence="6">
    <location>
        <begin position="125"/>
        <end position="145"/>
    </location>
</feature>
<evidence type="ECO:0000256" key="1">
    <source>
        <dbReference type="ARBA" id="ARBA00004141"/>
    </source>
</evidence>
<evidence type="ECO:0000313" key="9">
    <source>
        <dbReference type="Proteomes" id="UP000186040"/>
    </source>
</evidence>
<comment type="caution">
    <text evidence="8">The sequence shown here is derived from an EMBL/GenBank/DDBJ whole genome shotgun (WGS) entry which is preliminary data.</text>
</comment>
<evidence type="ECO:0000259" key="7">
    <source>
        <dbReference type="Pfam" id="PF01061"/>
    </source>
</evidence>
<feature type="domain" description="ABC-2 type transporter transmembrane" evidence="7">
    <location>
        <begin position="9"/>
        <end position="195"/>
    </location>
</feature>
<feature type="transmembrane region" description="Helical" evidence="6">
    <location>
        <begin position="20"/>
        <end position="40"/>
    </location>
</feature>
<evidence type="ECO:0000256" key="6">
    <source>
        <dbReference type="SAM" id="Phobius"/>
    </source>
</evidence>
<feature type="transmembrane region" description="Helical" evidence="6">
    <location>
        <begin position="46"/>
        <end position="70"/>
    </location>
</feature>
<dbReference type="Proteomes" id="UP000186040">
    <property type="component" value="Unassembled WGS sequence"/>
</dbReference>
<evidence type="ECO:0000256" key="2">
    <source>
        <dbReference type="ARBA" id="ARBA00022692"/>
    </source>
</evidence>
<dbReference type="EMBL" id="MKQR01000007">
    <property type="protein sequence ID" value="OLR94331.1"/>
    <property type="molecule type" value="Genomic_DNA"/>
</dbReference>
<name>A0A1Q9LQR2_9PSEU</name>
<dbReference type="PANTHER" id="PTHR43229">
    <property type="entry name" value="NODULATION PROTEIN J"/>
    <property type="match status" value="1"/>
</dbReference>
<dbReference type="AlphaFoldDB" id="A0A1Q9LQR2"/>
<dbReference type="RefSeq" id="WP_075973714.1">
    <property type="nucleotide sequence ID" value="NZ_MKQR01000007.1"/>
</dbReference>
<reference evidence="8 9" key="1">
    <citation type="submission" date="2016-10" db="EMBL/GenBank/DDBJ databases">
        <title>The Draft Genome Sequence of Actinokineospora bangkokensis 44EHWT reveals the biosynthetic pathway of antifungal compounds Thailandins with unusual extender unit butylmalonyl-CoA.</title>
        <authorList>
            <person name="Greule A."/>
            <person name="Intra B."/>
            <person name="Flemming S."/>
            <person name="Rommel M.G."/>
            <person name="Panbangred W."/>
            <person name="Bechthold A."/>
        </authorList>
    </citation>
    <scope>NUCLEOTIDE SEQUENCE [LARGE SCALE GENOMIC DNA]</scope>
    <source>
        <strain evidence="8 9">44EHW</strain>
    </source>
</reference>
<dbReference type="InterPro" id="IPR000412">
    <property type="entry name" value="ABC_2_transport"/>
</dbReference>
<dbReference type="GO" id="GO:0046677">
    <property type="term" value="P:response to antibiotic"/>
    <property type="evidence" value="ECO:0007669"/>
    <property type="project" value="UniProtKB-KW"/>
</dbReference>
<dbReference type="PANTHER" id="PTHR43229:SF2">
    <property type="entry name" value="NODULATION PROTEIN J"/>
    <property type="match status" value="1"/>
</dbReference>
<evidence type="ECO:0000256" key="5">
    <source>
        <dbReference type="ARBA" id="ARBA00023251"/>
    </source>
</evidence>
<dbReference type="PIRSF" id="PIRSF006648">
    <property type="entry name" value="DrrB"/>
    <property type="match status" value="1"/>
</dbReference>
<sequence length="238" mass="24729">MNARYLALELRRTARAPRFLIFTVGFPVVFYLLFSSVYGGSADGKAVLMVGMAAFGGMTAAVSTGTRIAAERAAGWQRQLLLTPLSGTGYLLAKAMTAMVVALGPILLVGAVGAATGVHLPATGWLQALGGTWVALLPFAVLGVLIGQVATADSVQAIGSATFLLLSLGGGLWFPPEQMPAWLRGAVHVLPSYWYGGIGRDVVLHDLRPGQAVAVLAAWTAGLGLVVARRFRADGARA</sequence>
<keyword evidence="4 6" id="KW-0472">Membrane</keyword>
<dbReference type="Pfam" id="PF01061">
    <property type="entry name" value="ABC2_membrane"/>
    <property type="match status" value="1"/>
</dbReference>
<dbReference type="OrthoDB" id="63188at2"/>
<evidence type="ECO:0000256" key="4">
    <source>
        <dbReference type="ARBA" id="ARBA00023136"/>
    </source>
</evidence>
<protein>
    <submittedName>
        <fullName evidence="8">ABC transporter</fullName>
    </submittedName>
</protein>
<dbReference type="GO" id="GO:0140359">
    <property type="term" value="F:ABC-type transporter activity"/>
    <property type="evidence" value="ECO:0007669"/>
    <property type="project" value="InterPro"/>
</dbReference>
<organism evidence="8 9">
    <name type="scientific">Actinokineospora bangkokensis</name>
    <dbReference type="NCBI Taxonomy" id="1193682"/>
    <lineage>
        <taxon>Bacteria</taxon>
        <taxon>Bacillati</taxon>
        <taxon>Actinomycetota</taxon>
        <taxon>Actinomycetes</taxon>
        <taxon>Pseudonocardiales</taxon>
        <taxon>Pseudonocardiaceae</taxon>
        <taxon>Actinokineospora</taxon>
    </lineage>
</organism>